<evidence type="ECO:0000256" key="1">
    <source>
        <dbReference type="ARBA" id="ARBA00023015"/>
    </source>
</evidence>
<dbReference type="InterPro" id="IPR000524">
    <property type="entry name" value="Tscrpt_reg_HTH_GntR"/>
</dbReference>
<protein>
    <submittedName>
        <fullName evidence="5">Transcriptional regulator, GntR family</fullName>
    </submittedName>
</protein>
<organism evidence="5 6">
    <name type="scientific">Terriglobus roseus</name>
    <dbReference type="NCBI Taxonomy" id="392734"/>
    <lineage>
        <taxon>Bacteria</taxon>
        <taxon>Pseudomonadati</taxon>
        <taxon>Acidobacteriota</taxon>
        <taxon>Terriglobia</taxon>
        <taxon>Terriglobales</taxon>
        <taxon>Acidobacteriaceae</taxon>
        <taxon>Terriglobus</taxon>
    </lineage>
</organism>
<sequence length="238" mass="26424">MQTMAAERIPINTLASRVTDFVFEYIRENGLSTGDSLPSELKTSTELKVSRGVVREAFHSLEVAGIIEKGNGRSPKVGTLDSGFLTQLLLHAVSTQQISTEQVMDVRTAVEVRSAELAALRRSRADIQQLRAAITGMKQSIENASDFVEHDVSFHSIINRATGNLLVDVIGCAMHGCMRQSMRSGILQRRKKTEMLEVVQAHVRIADAIEDREPAKAGMWMKRHFADARRALRRAQVV</sequence>
<dbReference type="Gene3D" id="1.20.120.530">
    <property type="entry name" value="GntR ligand-binding domain-like"/>
    <property type="match status" value="1"/>
</dbReference>
<dbReference type="Pfam" id="PF00392">
    <property type="entry name" value="GntR"/>
    <property type="match status" value="1"/>
</dbReference>
<dbReference type="GO" id="GO:0003700">
    <property type="term" value="F:DNA-binding transcription factor activity"/>
    <property type="evidence" value="ECO:0007669"/>
    <property type="project" value="InterPro"/>
</dbReference>
<evidence type="ECO:0000313" key="6">
    <source>
        <dbReference type="Proteomes" id="UP000182427"/>
    </source>
</evidence>
<evidence type="ECO:0000259" key="4">
    <source>
        <dbReference type="PROSITE" id="PS50949"/>
    </source>
</evidence>
<keyword evidence="3" id="KW-0804">Transcription</keyword>
<evidence type="ECO:0000256" key="2">
    <source>
        <dbReference type="ARBA" id="ARBA00023125"/>
    </source>
</evidence>
<gene>
    <name evidence="5" type="ORF">SAMN05444167_1305</name>
</gene>
<dbReference type="InterPro" id="IPR036388">
    <property type="entry name" value="WH-like_DNA-bd_sf"/>
</dbReference>
<dbReference type="Pfam" id="PF07729">
    <property type="entry name" value="FCD"/>
    <property type="match status" value="1"/>
</dbReference>
<keyword evidence="2" id="KW-0238">DNA-binding</keyword>
<dbReference type="Gene3D" id="1.10.10.10">
    <property type="entry name" value="Winged helix-like DNA-binding domain superfamily/Winged helix DNA-binding domain"/>
    <property type="match status" value="1"/>
</dbReference>
<name>A0A1G7I317_9BACT</name>
<keyword evidence="6" id="KW-1185">Reference proteome</keyword>
<dbReference type="OrthoDB" id="9782299at2"/>
<dbReference type="PROSITE" id="PS50949">
    <property type="entry name" value="HTH_GNTR"/>
    <property type="match status" value="1"/>
</dbReference>
<dbReference type="PRINTS" id="PR00035">
    <property type="entry name" value="HTHGNTR"/>
</dbReference>
<reference evidence="5 6" key="1">
    <citation type="submission" date="2016-10" db="EMBL/GenBank/DDBJ databases">
        <authorList>
            <person name="de Groot N.N."/>
        </authorList>
    </citation>
    <scope>NUCLEOTIDE SEQUENCE [LARGE SCALE GENOMIC DNA]</scope>
    <source>
        <strain evidence="5 6">GAS232</strain>
    </source>
</reference>
<proteinExistence type="predicted"/>
<feature type="domain" description="HTH gntR-type" evidence="4">
    <location>
        <begin position="12"/>
        <end position="80"/>
    </location>
</feature>
<dbReference type="EMBL" id="LT629690">
    <property type="protein sequence ID" value="SDF07075.1"/>
    <property type="molecule type" value="Genomic_DNA"/>
</dbReference>
<dbReference type="GO" id="GO:0003677">
    <property type="term" value="F:DNA binding"/>
    <property type="evidence" value="ECO:0007669"/>
    <property type="project" value="UniProtKB-KW"/>
</dbReference>
<evidence type="ECO:0000313" key="5">
    <source>
        <dbReference type="EMBL" id="SDF07075.1"/>
    </source>
</evidence>
<dbReference type="InterPro" id="IPR011711">
    <property type="entry name" value="GntR_C"/>
</dbReference>
<dbReference type="Proteomes" id="UP000182427">
    <property type="component" value="Chromosome I"/>
</dbReference>
<dbReference type="AlphaFoldDB" id="A0A1G7I317"/>
<dbReference type="InterPro" id="IPR036390">
    <property type="entry name" value="WH_DNA-bd_sf"/>
</dbReference>
<keyword evidence="1" id="KW-0805">Transcription regulation</keyword>
<dbReference type="PANTHER" id="PTHR43537">
    <property type="entry name" value="TRANSCRIPTIONAL REGULATOR, GNTR FAMILY"/>
    <property type="match status" value="1"/>
</dbReference>
<dbReference type="SUPFAM" id="SSF48008">
    <property type="entry name" value="GntR ligand-binding domain-like"/>
    <property type="match status" value="1"/>
</dbReference>
<evidence type="ECO:0000256" key="3">
    <source>
        <dbReference type="ARBA" id="ARBA00023163"/>
    </source>
</evidence>
<dbReference type="SUPFAM" id="SSF46785">
    <property type="entry name" value="Winged helix' DNA-binding domain"/>
    <property type="match status" value="1"/>
</dbReference>
<dbReference type="SMART" id="SM00895">
    <property type="entry name" value="FCD"/>
    <property type="match status" value="1"/>
</dbReference>
<dbReference type="SMART" id="SM00345">
    <property type="entry name" value="HTH_GNTR"/>
    <property type="match status" value="1"/>
</dbReference>
<dbReference type="PANTHER" id="PTHR43537:SF5">
    <property type="entry name" value="UXU OPERON TRANSCRIPTIONAL REGULATOR"/>
    <property type="match status" value="1"/>
</dbReference>
<accession>A0A1G7I317</accession>
<dbReference type="InterPro" id="IPR008920">
    <property type="entry name" value="TF_FadR/GntR_C"/>
</dbReference>